<dbReference type="AlphaFoldDB" id="A0A7W5E3P0"/>
<feature type="region of interest" description="Disordered" evidence="1">
    <location>
        <begin position="32"/>
        <end position="51"/>
    </location>
</feature>
<accession>A0A7W5E3P0</accession>
<comment type="caution">
    <text evidence="2">The sequence shown here is derived from an EMBL/GenBank/DDBJ whole genome shotgun (WGS) entry which is preliminary data.</text>
</comment>
<name>A0A7W5E3P0_9BACT</name>
<evidence type="ECO:0000313" key="3">
    <source>
        <dbReference type="Proteomes" id="UP000536179"/>
    </source>
</evidence>
<organism evidence="2 3">
    <name type="scientific">Aporhodopirellula rubra</name>
    <dbReference type="NCBI Taxonomy" id="980271"/>
    <lineage>
        <taxon>Bacteria</taxon>
        <taxon>Pseudomonadati</taxon>
        <taxon>Planctomycetota</taxon>
        <taxon>Planctomycetia</taxon>
        <taxon>Pirellulales</taxon>
        <taxon>Pirellulaceae</taxon>
        <taxon>Aporhodopirellula</taxon>
    </lineage>
</organism>
<dbReference type="Proteomes" id="UP000536179">
    <property type="component" value="Unassembled WGS sequence"/>
</dbReference>
<feature type="region of interest" description="Disordered" evidence="1">
    <location>
        <begin position="1"/>
        <end position="20"/>
    </location>
</feature>
<dbReference type="RefSeq" id="WP_184308373.1">
    <property type="nucleotide sequence ID" value="NZ_JACHXU010000025.1"/>
</dbReference>
<protein>
    <submittedName>
        <fullName evidence="2">Uncharacterized protein</fullName>
    </submittedName>
</protein>
<evidence type="ECO:0000256" key="1">
    <source>
        <dbReference type="SAM" id="MobiDB-lite"/>
    </source>
</evidence>
<gene>
    <name evidence="2" type="ORF">FHS27_005461</name>
</gene>
<reference evidence="2 3" key="1">
    <citation type="submission" date="2020-08" db="EMBL/GenBank/DDBJ databases">
        <title>Genomic Encyclopedia of Type Strains, Phase III (KMG-III): the genomes of soil and plant-associated and newly described type strains.</title>
        <authorList>
            <person name="Whitman W."/>
        </authorList>
    </citation>
    <scope>NUCLEOTIDE SEQUENCE [LARGE SCALE GENOMIC DNA]</scope>
    <source>
        <strain evidence="2 3">CECT 8075</strain>
    </source>
</reference>
<keyword evidence="3" id="KW-1185">Reference proteome</keyword>
<sequence length="51" mass="5728">MNRPKTDAGNAPLKRASYQEIPLQRQFRQLFAEKNRDGGGTMRGLDADPPN</sequence>
<proteinExistence type="predicted"/>
<dbReference type="EMBL" id="JACHXU010000025">
    <property type="protein sequence ID" value="MBB3209621.1"/>
    <property type="molecule type" value="Genomic_DNA"/>
</dbReference>
<evidence type="ECO:0000313" key="2">
    <source>
        <dbReference type="EMBL" id="MBB3209621.1"/>
    </source>
</evidence>